<dbReference type="Pfam" id="PF04717">
    <property type="entry name" value="Phage_base_V"/>
    <property type="match status" value="1"/>
</dbReference>
<accession>A0A6N7PVU8</accession>
<dbReference type="Pfam" id="PF22178">
    <property type="entry name" value="Gp5_trimer_C"/>
    <property type="match status" value="1"/>
</dbReference>
<dbReference type="AlphaFoldDB" id="A0A6N7PVU8"/>
<keyword evidence="6" id="KW-1185">Reference proteome</keyword>
<protein>
    <submittedName>
        <fullName evidence="5">Type VI secretion system tip protein VgrG</fullName>
    </submittedName>
</protein>
<dbReference type="Gene3D" id="4.10.220.110">
    <property type="match status" value="1"/>
</dbReference>
<name>A0A6N7PVU8_9BACT</name>
<dbReference type="Proteomes" id="UP000440224">
    <property type="component" value="Unassembled WGS sequence"/>
</dbReference>
<evidence type="ECO:0000256" key="1">
    <source>
        <dbReference type="ARBA" id="ARBA00005558"/>
    </source>
</evidence>
<dbReference type="NCBIfam" id="TIGR03361">
    <property type="entry name" value="VI_Rhs_Vgr"/>
    <property type="match status" value="1"/>
</dbReference>
<dbReference type="Pfam" id="PF05954">
    <property type="entry name" value="Phage_GPD"/>
    <property type="match status" value="1"/>
</dbReference>
<evidence type="ECO:0000256" key="2">
    <source>
        <dbReference type="SAM" id="MobiDB-lite"/>
    </source>
</evidence>
<dbReference type="SUPFAM" id="SSF69279">
    <property type="entry name" value="Phage tail proteins"/>
    <property type="match status" value="2"/>
</dbReference>
<dbReference type="NCBIfam" id="TIGR01646">
    <property type="entry name" value="vgr_GE"/>
    <property type="match status" value="1"/>
</dbReference>
<dbReference type="OrthoDB" id="5477241at2"/>
<dbReference type="InterPro" id="IPR006531">
    <property type="entry name" value="Gp5/Vgr_OB"/>
</dbReference>
<dbReference type="Gene3D" id="2.30.110.50">
    <property type="match status" value="1"/>
</dbReference>
<gene>
    <name evidence="5" type="primary">tssI</name>
    <name evidence="5" type="ORF">GF068_31175</name>
</gene>
<dbReference type="SUPFAM" id="SSF69255">
    <property type="entry name" value="gp5 N-terminal domain-like"/>
    <property type="match status" value="1"/>
</dbReference>
<dbReference type="InterPro" id="IPR037026">
    <property type="entry name" value="Vgr_OB-fold_dom_sf"/>
</dbReference>
<reference evidence="5 6" key="1">
    <citation type="submission" date="2019-10" db="EMBL/GenBank/DDBJ databases">
        <title>A soil myxobacterium in the family Polyangiaceae.</title>
        <authorList>
            <person name="Li Y."/>
            <person name="Wang J."/>
        </authorList>
    </citation>
    <scope>NUCLEOTIDE SEQUENCE [LARGE SCALE GENOMIC DNA]</scope>
    <source>
        <strain evidence="5 6">DSM 14734</strain>
    </source>
</reference>
<comment type="similarity">
    <text evidence="1">Belongs to the VgrG protein family.</text>
</comment>
<dbReference type="Gene3D" id="2.40.50.230">
    <property type="entry name" value="Gp5 N-terminal domain"/>
    <property type="match status" value="1"/>
</dbReference>
<evidence type="ECO:0000313" key="6">
    <source>
        <dbReference type="Proteomes" id="UP000440224"/>
    </source>
</evidence>
<dbReference type="RefSeq" id="WP_153823159.1">
    <property type="nucleotide sequence ID" value="NZ_WJIE01000011.1"/>
</dbReference>
<organism evidence="5 6">
    <name type="scientific">Polyangium spumosum</name>
    <dbReference type="NCBI Taxonomy" id="889282"/>
    <lineage>
        <taxon>Bacteria</taxon>
        <taxon>Pseudomonadati</taxon>
        <taxon>Myxococcota</taxon>
        <taxon>Polyangia</taxon>
        <taxon>Polyangiales</taxon>
        <taxon>Polyangiaceae</taxon>
        <taxon>Polyangium</taxon>
    </lineage>
</organism>
<proteinExistence type="inferred from homology"/>
<dbReference type="InterPro" id="IPR054030">
    <property type="entry name" value="Gp5_Vgr_C"/>
</dbReference>
<dbReference type="InterPro" id="IPR006533">
    <property type="entry name" value="T6SS_Vgr_RhsGE"/>
</dbReference>
<dbReference type="SUPFAM" id="SSF69349">
    <property type="entry name" value="Phage fibre proteins"/>
    <property type="match status" value="1"/>
</dbReference>
<feature type="region of interest" description="Disordered" evidence="2">
    <location>
        <begin position="629"/>
        <end position="654"/>
    </location>
</feature>
<dbReference type="EMBL" id="WJIE01000011">
    <property type="protein sequence ID" value="MRG96352.1"/>
    <property type="molecule type" value="Genomic_DNA"/>
</dbReference>
<evidence type="ECO:0000259" key="3">
    <source>
        <dbReference type="Pfam" id="PF04717"/>
    </source>
</evidence>
<feature type="domain" description="Gp5/Type VI secretion system Vgr protein OB-fold" evidence="3">
    <location>
        <begin position="440"/>
        <end position="490"/>
    </location>
</feature>
<dbReference type="InterPro" id="IPR017847">
    <property type="entry name" value="T6SS_RhsGE_Vgr_subset"/>
</dbReference>
<dbReference type="Gene3D" id="3.55.50.10">
    <property type="entry name" value="Baseplate protein-like domains"/>
    <property type="match status" value="1"/>
</dbReference>
<evidence type="ECO:0000259" key="4">
    <source>
        <dbReference type="Pfam" id="PF22178"/>
    </source>
</evidence>
<sequence>MDYHDFTFAWEGAVGGAPFAHLQVVQFRGTEELSGLYRYEIVLLARVPAPEVDPAELVHARATLRIATTTAPAYKVVHGVIVEAEELGGVPEGMLYRVVLLPPLVRAKYRRRCRIFLEKTLRQIIDAVLTGDPLLTRLDGASVDPDDGDMAAFTPAAEHFTWRLTKSPRADLASARPYCVQYNESDLAFVSRLLEEEGISYHFENGDGACLLVLSDQDTGKSRLDGPLGPGLPGREVGSVKLGGRLRPKVVAIDDYNWKTPALDMRVEAQASAGTGGLFEYHWPGGFPEGPSQGAPLARAAAERYGVEAAYAVGEGPCRVLSAGSVFFLQHAKGRYEGEYLVTRLEVRGEQQGVMAPGGFSWSGVPFSCSFECARRGRDGGVAESGFRPERRTPRPRVQGTQTAFVTAEPSARDAIVHVGDLVGCVRLRFHWDHDTERLAKEPSSCWVRVSQMFAGGGEGAVGHPRVGVEVVVEFLDGDPDRPIVTGRVYNGANLPPVQAVGSATTTAWKTTSVPGGAQYNELAFDDAAGAEEIRLHAGRDLNTVVELDRQEVIKRDSISTVQQHRWENTYGDRMSSVTGDNTERVQKNERIKIGKNQALAVLANQSVSVGGNQTVNVVANQKTKIGGSQTIVIGDPPPPPGAGEGDAPPAPPLEGQEVEIVGEQKTTIHKGQSITILEGGQKVEIKGGQTVGIEGDQTVEVTGNHKTTATRSFEAGAAETMFLKSPIQSFEAVNGGAGQQMHTADFMMVTALDTGSFSAQNALALQTSSAGGVVTIKGGVIDVVDASGTNHISISAGSVTIQNAAITIQGNPVIVQGGSLVKLQADTIKLNSE</sequence>
<feature type="domain" description="Gp5/Type VI secretion system Vgr C-terminal trimerisation" evidence="4">
    <location>
        <begin position="508"/>
        <end position="618"/>
    </location>
</feature>
<comment type="caution">
    <text evidence="5">The sequence shown here is derived from an EMBL/GenBank/DDBJ whole genome shotgun (WGS) entry which is preliminary data.</text>
</comment>
<evidence type="ECO:0000313" key="5">
    <source>
        <dbReference type="EMBL" id="MRG96352.1"/>
    </source>
</evidence>